<dbReference type="InterPro" id="IPR014430">
    <property type="entry name" value="Scs7"/>
</dbReference>
<keyword evidence="5" id="KW-0812">Transmembrane</keyword>
<keyword evidence="17" id="KW-1185">Reference proteome</keyword>
<evidence type="ECO:0000256" key="11">
    <source>
        <dbReference type="ARBA" id="ARBA00023002"/>
    </source>
</evidence>
<dbReference type="OrthoDB" id="260519at2759"/>
<proteinExistence type="inferred from homology"/>
<keyword evidence="9" id="KW-0862">Zinc</keyword>
<dbReference type="Pfam" id="PF04116">
    <property type="entry name" value="FA_hydroxylase"/>
    <property type="match status" value="1"/>
</dbReference>
<keyword evidence="12" id="KW-0443">Lipid metabolism</keyword>
<evidence type="ECO:0000256" key="14">
    <source>
        <dbReference type="ARBA" id="ARBA00023160"/>
    </source>
</evidence>
<dbReference type="PANTHER" id="PTHR12863">
    <property type="entry name" value="FATTY ACID HYDROXYLASE"/>
    <property type="match status" value="1"/>
</dbReference>
<comment type="caution">
    <text evidence="16">The sequence shown here is derived from an EMBL/GenBank/DDBJ whole genome shotgun (WGS) entry which is preliminary data.</text>
</comment>
<keyword evidence="10" id="KW-1133">Transmembrane helix</keyword>
<evidence type="ECO:0000259" key="15">
    <source>
        <dbReference type="Pfam" id="PF04116"/>
    </source>
</evidence>
<keyword evidence="7" id="KW-0256">Endoplasmic reticulum</keyword>
<evidence type="ECO:0000256" key="3">
    <source>
        <dbReference type="ARBA" id="ARBA00009324"/>
    </source>
</evidence>
<dbReference type="InterPro" id="IPR006694">
    <property type="entry name" value="Fatty_acid_hydroxylase"/>
</dbReference>
<keyword evidence="11" id="KW-0560">Oxidoreductase</keyword>
<comment type="cofactor">
    <cofactor evidence="1">
        <name>Zn(2+)</name>
        <dbReference type="ChEBI" id="CHEBI:29105"/>
    </cofactor>
</comment>
<dbReference type="GO" id="GO:0080132">
    <property type="term" value="F:fatty acid 2-hydroxylase activity"/>
    <property type="evidence" value="ECO:0007669"/>
    <property type="project" value="InterPro"/>
</dbReference>
<keyword evidence="8" id="KW-0276">Fatty acid metabolism</keyword>
<sequence length="107" mass="11860">MDGLRLVFPPAATAVLSVPVWNLVKLLSTPSVTPALFGGGLLGYVMYDVTHYYLHHGQPTSEVPRNLKKYHLNHHFRIQNKGFGITSSLWDKVFGTLPQSKAGSKNK</sequence>
<reference evidence="17" key="1">
    <citation type="submission" date="2019-07" db="EMBL/GenBank/DDBJ databases">
        <title>De Novo Assembly of kiwifruit Actinidia rufa.</title>
        <authorList>
            <person name="Sugita-Konishi S."/>
            <person name="Sato K."/>
            <person name="Mori E."/>
            <person name="Abe Y."/>
            <person name="Kisaki G."/>
            <person name="Hamano K."/>
            <person name="Suezawa K."/>
            <person name="Otani M."/>
            <person name="Fukuda T."/>
            <person name="Manabe T."/>
            <person name="Gomi K."/>
            <person name="Tabuchi M."/>
            <person name="Akimitsu K."/>
            <person name="Kataoka I."/>
        </authorList>
    </citation>
    <scope>NUCLEOTIDE SEQUENCE [LARGE SCALE GENOMIC DNA]</scope>
    <source>
        <strain evidence="17">cv. Fuchu</strain>
    </source>
</reference>
<evidence type="ECO:0000256" key="6">
    <source>
        <dbReference type="ARBA" id="ARBA00022723"/>
    </source>
</evidence>
<evidence type="ECO:0000256" key="13">
    <source>
        <dbReference type="ARBA" id="ARBA00023136"/>
    </source>
</evidence>
<evidence type="ECO:0000256" key="8">
    <source>
        <dbReference type="ARBA" id="ARBA00022832"/>
    </source>
</evidence>
<comment type="subcellular location">
    <subcellularLocation>
        <location evidence="2">Endoplasmic reticulum membrane</location>
        <topology evidence="2">Multi-pass membrane protein</topology>
    </subcellularLocation>
</comment>
<protein>
    <submittedName>
        <fullName evidence="16">Fatty acid hydroxylase 1</fullName>
    </submittedName>
</protein>
<dbReference type="AlphaFoldDB" id="A0A7J0DUV6"/>
<evidence type="ECO:0000256" key="4">
    <source>
        <dbReference type="ARBA" id="ARBA00022516"/>
    </source>
</evidence>
<keyword evidence="6" id="KW-0479">Metal-binding</keyword>
<comment type="similarity">
    <text evidence="3">Belongs to the sterol desaturase family.</text>
</comment>
<keyword evidence="4" id="KW-0444">Lipid biosynthesis</keyword>
<evidence type="ECO:0000313" key="16">
    <source>
        <dbReference type="EMBL" id="GFS43082.1"/>
    </source>
</evidence>
<evidence type="ECO:0000256" key="2">
    <source>
        <dbReference type="ARBA" id="ARBA00004477"/>
    </source>
</evidence>
<evidence type="ECO:0000256" key="12">
    <source>
        <dbReference type="ARBA" id="ARBA00023098"/>
    </source>
</evidence>
<evidence type="ECO:0000256" key="10">
    <source>
        <dbReference type="ARBA" id="ARBA00022989"/>
    </source>
</evidence>
<accession>A0A7J0DUV6</accession>
<dbReference type="EMBL" id="BJWL01000410">
    <property type="protein sequence ID" value="GFS43082.1"/>
    <property type="molecule type" value="Genomic_DNA"/>
</dbReference>
<organism evidence="16 17">
    <name type="scientific">Actinidia rufa</name>
    <dbReference type="NCBI Taxonomy" id="165716"/>
    <lineage>
        <taxon>Eukaryota</taxon>
        <taxon>Viridiplantae</taxon>
        <taxon>Streptophyta</taxon>
        <taxon>Embryophyta</taxon>
        <taxon>Tracheophyta</taxon>
        <taxon>Spermatophyta</taxon>
        <taxon>Magnoliopsida</taxon>
        <taxon>eudicotyledons</taxon>
        <taxon>Gunneridae</taxon>
        <taxon>Pentapetalae</taxon>
        <taxon>asterids</taxon>
        <taxon>Ericales</taxon>
        <taxon>Actinidiaceae</taxon>
        <taxon>Actinidia</taxon>
    </lineage>
</organism>
<evidence type="ECO:0000256" key="7">
    <source>
        <dbReference type="ARBA" id="ARBA00022824"/>
    </source>
</evidence>
<dbReference type="GO" id="GO:0005789">
    <property type="term" value="C:endoplasmic reticulum membrane"/>
    <property type="evidence" value="ECO:0007669"/>
    <property type="project" value="UniProtKB-SubCell"/>
</dbReference>
<evidence type="ECO:0000256" key="5">
    <source>
        <dbReference type="ARBA" id="ARBA00022692"/>
    </source>
</evidence>
<evidence type="ECO:0000313" key="17">
    <source>
        <dbReference type="Proteomes" id="UP000585474"/>
    </source>
</evidence>
<keyword evidence="13" id="KW-0472">Membrane</keyword>
<dbReference type="GO" id="GO:0005506">
    <property type="term" value="F:iron ion binding"/>
    <property type="evidence" value="ECO:0007669"/>
    <property type="project" value="InterPro"/>
</dbReference>
<keyword evidence="14" id="KW-0275">Fatty acid biosynthesis</keyword>
<gene>
    <name evidence="16" type="ORF">Acr_00g0083480</name>
</gene>
<feature type="domain" description="Fatty acid hydroxylase" evidence="15">
    <location>
        <begin position="7"/>
        <end position="96"/>
    </location>
</feature>
<dbReference type="GO" id="GO:0006633">
    <property type="term" value="P:fatty acid biosynthetic process"/>
    <property type="evidence" value="ECO:0007669"/>
    <property type="project" value="UniProtKB-KW"/>
</dbReference>
<evidence type="ECO:0000256" key="1">
    <source>
        <dbReference type="ARBA" id="ARBA00001947"/>
    </source>
</evidence>
<evidence type="ECO:0000256" key="9">
    <source>
        <dbReference type="ARBA" id="ARBA00022833"/>
    </source>
</evidence>
<dbReference type="PANTHER" id="PTHR12863:SF1">
    <property type="entry name" value="FATTY ACID 2-HYDROXYLASE"/>
    <property type="match status" value="1"/>
</dbReference>
<dbReference type="Proteomes" id="UP000585474">
    <property type="component" value="Unassembled WGS sequence"/>
</dbReference>
<name>A0A7J0DUV6_9ERIC</name>